<organism evidence="1 2">
    <name type="scientific">Photorhabdus temperata J3</name>
    <dbReference type="NCBI Taxonomy" id="1389415"/>
    <lineage>
        <taxon>Bacteria</taxon>
        <taxon>Pseudomonadati</taxon>
        <taxon>Pseudomonadota</taxon>
        <taxon>Gammaproteobacteria</taxon>
        <taxon>Enterobacterales</taxon>
        <taxon>Morganellaceae</taxon>
        <taxon>Photorhabdus</taxon>
    </lineage>
</organism>
<evidence type="ECO:0000313" key="1">
    <source>
        <dbReference type="EMBL" id="ERT11590.1"/>
    </source>
</evidence>
<gene>
    <name evidence="1" type="ORF">O185_18695</name>
</gene>
<proteinExistence type="predicted"/>
<dbReference type="Proteomes" id="UP000017133">
    <property type="component" value="Unassembled WGS sequence"/>
</dbReference>
<reference evidence="1 2" key="1">
    <citation type="submission" date="2013-10" db="EMBL/GenBank/DDBJ databases">
        <title>Whole Genome Shotgun Sequence of Photorhabdus temperata J3.</title>
        <authorList>
            <person name="Park G.-S."/>
            <person name="Hong S.-J."/>
            <person name="Shin J.-H."/>
        </authorList>
    </citation>
    <scope>NUCLEOTIDE SEQUENCE [LARGE SCALE GENOMIC DNA]</scope>
    <source>
        <strain evidence="1 2">J3</strain>
    </source>
</reference>
<keyword evidence="2" id="KW-1185">Reference proteome</keyword>
<comment type="caution">
    <text evidence="1">The sequence shown here is derived from an EMBL/GenBank/DDBJ whole genome shotgun (WGS) entry which is preliminary data.</text>
</comment>
<accession>U7QX58</accession>
<dbReference type="AlphaFoldDB" id="U7QX58"/>
<name>U7QX58_PHOTE</name>
<dbReference type="EMBL" id="AXDT01000188">
    <property type="protein sequence ID" value="ERT11590.1"/>
    <property type="molecule type" value="Genomic_DNA"/>
</dbReference>
<evidence type="ECO:0000313" key="2">
    <source>
        <dbReference type="Proteomes" id="UP000017133"/>
    </source>
</evidence>
<sequence>MTFNRKLLTVKRELKRNPHVKEYYPNRRVFKCFLAGYFMNKTLKIMQ</sequence>
<protein>
    <submittedName>
        <fullName evidence="1">Uncharacterized protein</fullName>
    </submittedName>
</protein>